<evidence type="ECO:0000256" key="4">
    <source>
        <dbReference type="ARBA" id="ARBA00022692"/>
    </source>
</evidence>
<sequence length="304" mass="33947">MGNRLAVVSSIYAFLSISFWGISFVSTKALLEELDPYTIITMRFGIASIFLLILLIVLRVNILIRAKHLQFIFILAILGIFVHQLVQASSLLYIDASAAGWLISFSPVFTAILSVIFLSERFTLNKLLGMSIAVLGVLLVTTQGTGQLTLSPNIGYVLMIFSTFNWAVYSILIKKFSLPYSALTVTFWTSLIGFILTLPITYKMKGWLALQNLPMSDWLHLLFLGVFVSAIAYWYWGKALEVLEATQVSVLMYLEPLVTLIAAIILLNEHIILTSALGGLCIIFGVTLVNKQVLNWIKINLMRK</sequence>
<protein>
    <submittedName>
        <fullName evidence="9">DMT family transporter</fullName>
    </submittedName>
</protein>
<dbReference type="Gene3D" id="1.10.3730.20">
    <property type="match status" value="1"/>
</dbReference>
<evidence type="ECO:0000259" key="8">
    <source>
        <dbReference type="Pfam" id="PF00892"/>
    </source>
</evidence>
<feature type="transmembrane region" description="Helical" evidence="7">
    <location>
        <begin position="127"/>
        <end position="148"/>
    </location>
</feature>
<feature type="transmembrane region" description="Helical" evidence="7">
    <location>
        <begin position="272"/>
        <end position="294"/>
    </location>
</feature>
<keyword evidence="3" id="KW-1003">Cell membrane</keyword>
<feature type="transmembrane region" description="Helical" evidence="7">
    <location>
        <begin position="12"/>
        <end position="31"/>
    </location>
</feature>
<dbReference type="InterPro" id="IPR000620">
    <property type="entry name" value="EamA_dom"/>
</dbReference>
<accession>A0A6M0QB94</accession>
<dbReference type="PANTHER" id="PTHR32322">
    <property type="entry name" value="INNER MEMBRANE TRANSPORTER"/>
    <property type="match status" value="1"/>
</dbReference>
<evidence type="ECO:0000313" key="10">
    <source>
        <dbReference type="Proteomes" id="UP000481043"/>
    </source>
</evidence>
<comment type="subcellular location">
    <subcellularLocation>
        <location evidence="1">Cell membrane</location>
        <topology evidence="1">Multi-pass membrane protein</topology>
    </subcellularLocation>
</comment>
<dbReference type="PANTHER" id="PTHR32322:SF18">
    <property type="entry name" value="S-ADENOSYLMETHIONINE_S-ADENOSYLHOMOCYSTEINE TRANSPORTER"/>
    <property type="match status" value="1"/>
</dbReference>
<comment type="caution">
    <text evidence="9">The sequence shown here is derived from an EMBL/GenBank/DDBJ whole genome shotgun (WGS) entry which is preliminary data.</text>
</comment>
<comment type="similarity">
    <text evidence="2">Belongs to the EamA transporter family.</text>
</comment>
<keyword evidence="5 7" id="KW-1133">Transmembrane helix</keyword>
<feature type="transmembrane region" description="Helical" evidence="7">
    <location>
        <begin position="180"/>
        <end position="198"/>
    </location>
</feature>
<dbReference type="SUPFAM" id="SSF103481">
    <property type="entry name" value="Multidrug resistance efflux transporter EmrE"/>
    <property type="match status" value="2"/>
</dbReference>
<organism evidence="9 10">
    <name type="scientific">Bacillus mesophilus</name>
    <dbReference type="NCBI Taxonomy" id="1808955"/>
    <lineage>
        <taxon>Bacteria</taxon>
        <taxon>Bacillati</taxon>
        <taxon>Bacillota</taxon>
        <taxon>Bacilli</taxon>
        <taxon>Bacillales</taxon>
        <taxon>Bacillaceae</taxon>
        <taxon>Bacillus</taxon>
    </lineage>
</organism>
<evidence type="ECO:0000256" key="6">
    <source>
        <dbReference type="ARBA" id="ARBA00023136"/>
    </source>
</evidence>
<dbReference type="InterPro" id="IPR050638">
    <property type="entry name" value="AA-Vitamin_Transporters"/>
</dbReference>
<dbReference type="EMBL" id="JAAIWM010000008">
    <property type="protein sequence ID" value="NEY73592.1"/>
    <property type="molecule type" value="Genomic_DNA"/>
</dbReference>
<dbReference type="Proteomes" id="UP000481043">
    <property type="component" value="Unassembled WGS sequence"/>
</dbReference>
<evidence type="ECO:0000256" key="7">
    <source>
        <dbReference type="SAM" id="Phobius"/>
    </source>
</evidence>
<feature type="transmembrane region" description="Helical" evidence="7">
    <location>
        <begin position="69"/>
        <end position="86"/>
    </location>
</feature>
<feature type="transmembrane region" description="Helical" evidence="7">
    <location>
        <begin position="154"/>
        <end position="173"/>
    </location>
</feature>
<dbReference type="GO" id="GO:0005886">
    <property type="term" value="C:plasma membrane"/>
    <property type="evidence" value="ECO:0007669"/>
    <property type="project" value="UniProtKB-SubCell"/>
</dbReference>
<evidence type="ECO:0000256" key="2">
    <source>
        <dbReference type="ARBA" id="ARBA00007362"/>
    </source>
</evidence>
<evidence type="ECO:0000256" key="5">
    <source>
        <dbReference type="ARBA" id="ARBA00022989"/>
    </source>
</evidence>
<proteinExistence type="inferred from homology"/>
<evidence type="ECO:0000256" key="3">
    <source>
        <dbReference type="ARBA" id="ARBA00022475"/>
    </source>
</evidence>
<dbReference type="Pfam" id="PF00892">
    <property type="entry name" value="EamA"/>
    <property type="match status" value="2"/>
</dbReference>
<evidence type="ECO:0000256" key="1">
    <source>
        <dbReference type="ARBA" id="ARBA00004651"/>
    </source>
</evidence>
<name>A0A6M0QB94_9BACI</name>
<reference evidence="9 10" key="1">
    <citation type="submission" date="2020-02" db="EMBL/GenBank/DDBJ databases">
        <title>Bacillus aquiflavi sp. nov., isolated from yellow water of strong flavor Chinese baijiu in Yibin region of China.</title>
        <authorList>
            <person name="Xie J."/>
        </authorList>
    </citation>
    <scope>NUCLEOTIDE SEQUENCE [LARGE SCALE GENOMIC DNA]</scope>
    <source>
        <strain evidence="9 10">SA4</strain>
    </source>
</reference>
<dbReference type="InterPro" id="IPR037185">
    <property type="entry name" value="EmrE-like"/>
</dbReference>
<feature type="domain" description="EamA" evidence="8">
    <location>
        <begin position="154"/>
        <end position="290"/>
    </location>
</feature>
<keyword evidence="6 7" id="KW-0472">Membrane</keyword>
<evidence type="ECO:0000313" key="9">
    <source>
        <dbReference type="EMBL" id="NEY73592.1"/>
    </source>
</evidence>
<feature type="transmembrane region" description="Helical" evidence="7">
    <location>
        <begin position="248"/>
        <end position="266"/>
    </location>
</feature>
<keyword evidence="10" id="KW-1185">Reference proteome</keyword>
<feature type="domain" description="EamA" evidence="8">
    <location>
        <begin position="11"/>
        <end position="141"/>
    </location>
</feature>
<feature type="transmembrane region" description="Helical" evidence="7">
    <location>
        <begin position="218"/>
        <end position="236"/>
    </location>
</feature>
<gene>
    <name evidence="9" type="ORF">G4D63_17895</name>
</gene>
<dbReference type="AlphaFoldDB" id="A0A6M0QB94"/>
<feature type="transmembrane region" description="Helical" evidence="7">
    <location>
        <begin position="98"/>
        <end position="118"/>
    </location>
</feature>
<feature type="transmembrane region" description="Helical" evidence="7">
    <location>
        <begin position="37"/>
        <end position="57"/>
    </location>
</feature>
<keyword evidence="4 7" id="KW-0812">Transmembrane</keyword>
<dbReference type="RefSeq" id="WP_163181290.1">
    <property type="nucleotide sequence ID" value="NZ_JAAIWM010000008.1"/>
</dbReference>